<dbReference type="Gene3D" id="3.30.450.150">
    <property type="entry name" value="Haem-degrading domain"/>
    <property type="match status" value="1"/>
</dbReference>
<evidence type="ECO:0000313" key="3">
    <source>
        <dbReference type="Proteomes" id="UP000298049"/>
    </source>
</evidence>
<evidence type="ECO:0000313" key="2">
    <source>
        <dbReference type="EMBL" id="QCF27946.1"/>
    </source>
</evidence>
<dbReference type="AlphaFoldDB" id="A0A4P7XL29"/>
<sequence length="205" mass="21483">MWAVVVNRAGVVCTVSRSGEKLGDQWPGSRGIAAAKAFTANGFSLPGFALSTANVFWPSQPQNSLYALEAGNPVEPDLIYRGQAANWGTVNDPLVGERAGGTIVFAGGLALYNPDGELVGAVGLSGDQSCTDHVIAWKLRHRLNLDNVPKGVTKAGNDNIIYDIHHDPSVGGMSSTSGYGHPTCSPGATRIAQNFDETHPTGPKE</sequence>
<accession>A0A4P7XL29</accession>
<dbReference type="EMBL" id="CP031093">
    <property type="protein sequence ID" value="QCF27946.1"/>
    <property type="molecule type" value="Genomic_DNA"/>
</dbReference>
<dbReference type="InterPro" id="IPR005624">
    <property type="entry name" value="PduO/GlcC-like"/>
</dbReference>
<keyword evidence="3" id="KW-1185">Reference proteome</keyword>
<proteinExistence type="predicted"/>
<dbReference type="InterPro" id="IPR038084">
    <property type="entry name" value="PduO/GlcC-like_sf"/>
</dbReference>
<dbReference type="KEGG" id="hmi:soil367_13530"/>
<feature type="region of interest" description="Disordered" evidence="1">
    <location>
        <begin position="172"/>
        <end position="205"/>
    </location>
</feature>
<name>A0A4P7XL29_9ALTE</name>
<evidence type="ECO:0000256" key="1">
    <source>
        <dbReference type="SAM" id="MobiDB-lite"/>
    </source>
</evidence>
<dbReference type="OrthoDB" id="263920at2"/>
<protein>
    <submittedName>
        <fullName evidence="2">Heme-binding protein</fullName>
    </submittedName>
</protein>
<dbReference type="SUPFAM" id="SSF143744">
    <property type="entry name" value="GlcG-like"/>
    <property type="match status" value="1"/>
</dbReference>
<dbReference type="Pfam" id="PF03928">
    <property type="entry name" value="HbpS-like"/>
    <property type="match status" value="1"/>
</dbReference>
<dbReference type="Proteomes" id="UP000298049">
    <property type="component" value="Chromosome"/>
</dbReference>
<feature type="compositionally biased region" description="Basic and acidic residues" evidence="1">
    <location>
        <begin position="196"/>
        <end position="205"/>
    </location>
</feature>
<reference evidence="2 3" key="1">
    <citation type="submission" date="2018-07" db="EMBL/GenBank/DDBJ databases">
        <title>Marsedoiliclastica nanhaica gen. nov. sp. nov., a novel marine hydrocarbonoclastic bacterium isolated from an in-situ enriched hydrocarbon-degrading consortium in deep-sea sediment.</title>
        <authorList>
            <person name="Dong C."/>
            <person name="Ma T."/>
            <person name="Liu R."/>
            <person name="Shao Z."/>
        </authorList>
    </citation>
    <scope>NUCLEOTIDE SEQUENCE [LARGE SCALE GENOMIC DNA]</scope>
    <source>
        <strain evidence="3">soil36-7</strain>
    </source>
</reference>
<gene>
    <name evidence="2" type="ORF">soil367_13530</name>
</gene>
<organism evidence="2 3">
    <name type="scientific">Hydrocarboniclastica marina</name>
    <dbReference type="NCBI Taxonomy" id="2259620"/>
    <lineage>
        <taxon>Bacteria</taxon>
        <taxon>Pseudomonadati</taxon>
        <taxon>Pseudomonadota</taxon>
        <taxon>Gammaproteobacteria</taxon>
        <taxon>Alteromonadales</taxon>
        <taxon>Alteromonadaceae</taxon>
        <taxon>Hydrocarboniclastica</taxon>
    </lineage>
</organism>